<name>A0A8I1W9D6_PLESH</name>
<dbReference type="SUPFAM" id="SSF51230">
    <property type="entry name" value="Single hybrid motif"/>
    <property type="match status" value="1"/>
</dbReference>
<dbReference type="InterPro" id="IPR050739">
    <property type="entry name" value="MFP"/>
</dbReference>
<keyword evidence="1" id="KW-0812">Transmembrane</keyword>
<accession>A0A8I1W9D6</accession>
<reference evidence="2" key="1">
    <citation type="submission" date="2021-03" db="EMBL/GenBank/DDBJ databases">
        <title>Plesiomonas shigelloides zfcc0051, isolated from zebrafish feces.</title>
        <authorList>
            <person name="Vanderhoek Z."/>
            <person name="Gaulke C."/>
        </authorList>
    </citation>
    <scope>NUCLEOTIDE SEQUENCE</scope>
    <source>
        <strain evidence="2">Zfcc0051</strain>
    </source>
</reference>
<dbReference type="PANTHER" id="PTHR30386:SF28">
    <property type="entry name" value="EXPORTED PROTEIN"/>
    <property type="match status" value="1"/>
</dbReference>
<protein>
    <submittedName>
        <fullName evidence="2">HlyD family efflux transporter periplasmic adaptor subunit</fullName>
    </submittedName>
</protein>
<evidence type="ECO:0000313" key="2">
    <source>
        <dbReference type="EMBL" id="MBO1109326.1"/>
    </source>
</evidence>
<dbReference type="Proteomes" id="UP000664658">
    <property type="component" value="Unassembled WGS sequence"/>
</dbReference>
<organism evidence="2 3">
    <name type="scientific">Plesiomonas shigelloides</name>
    <name type="common">Aeromonas shigelloides</name>
    <dbReference type="NCBI Taxonomy" id="703"/>
    <lineage>
        <taxon>Bacteria</taxon>
        <taxon>Pseudomonadati</taxon>
        <taxon>Pseudomonadota</taxon>
        <taxon>Gammaproteobacteria</taxon>
        <taxon>Enterobacterales</taxon>
        <taxon>Enterobacteriaceae</taxon>
        <taxon>Plesiomonas</taxon>
    </lineage>
</organism>
<keyword evidence="1" id="KW-0472">Membrane</keyword>
<proteinExistence type="predicted"/>
<gene>
    <name evidence="2" type="ORF">J2R62_14095</name>
</gene>
<sequence>MKVNFHLDKQNNPQAENGVKVQYGAPKRGGYRIRWYIILAIVISPVVLMAYYLFRSQFLITAPAIVTSNPITLTAPQTSAVLSIDVKIGSAVSKGQDLILLDNQVLNKEINFIHEQLATLTYHNDTNTDVLYQQAIANTEQSVKKAESAQRKYDFYRAKGQVSDVDYTAIVNINNSLNSQLSSQKVAYEDSQRDLRQMQLAGPVAQAHRALMKELVVKQAEKERLTAKAPFDGRILDIFVKKGETVSAGAPLLTMTTNTQPEVVAFLKPKYLEYSQLGTKAKVTYPDGKVYSATVSGPTETVNKLPTELQRPFEGQPAYLKVRLAFDKPLDRARWVDGVEVEVTF</sequence>
<dbReference type="RefSeq" id="WP_152108556.1">
    <property type="nucleotide sequence ID" value="NZ_JAFNAA010000017.1"/>
</dbReference>
<evidence type="ECO:0000313" key="3">
    <source>
        <dbReference type="Proteomes" id="UP000664658"/>
    </source>
</evidence>
<feature type="transmembrane region" description="Helical" evidence="1">
    <location>
        <begin position="35"/>
        <end position="54"/>
    </location>
</feature>
<evidence type="ECO:0000256" key="1">
    <source>
        <dbReference type="SAM" id="Phobius"/>
    </source>
</evidence>
<dbReference type="InterPro" id="IPR011053">
    <property type="entry name" value="Single_hybrid_motif"/>
</dbReference>
<dbReference type="Gene3D" id="2.40.50.100">
    <property type="match status" value="1"/>
</dbReference>
<comment type="caution">
    <text evidence="2">The sequence shown here is derived from an EMBL/GenBank/DDBJ whole genome shotgun (WGS) entry which is preliminary data.</text>
</comment>
<dbReference type="PANTHER" id="PTHR30386">
    <property type="entry name" value="MEMBRANE FUSION SUBUNIT OF EMRAB-TOLC MULTIDRUG EFFLUX PUMP"/>
    <property type="match status" value="1"/>
</dbReference>
<dbReference type="AlphaFoldDB" id="A0A8I1W9D6"/>
<keyword evidence="1" id="KW-1133">Transmembrane helix</keyword>
<dbReference type="EMBL" id="JAFNAA010000017">
    <property type="protein sequence ID" value="MBO1109326.1"/>
    <property type="molecule type" value="Genomic_DNA"/>
</dbReference>